<feature type="region of interest" description="Disordered" evidence="1">
    <location>
        <begin position="1"/>
        <end position="45"/>
    </location>
</feature>
<sequence>MTGSCSACAQSAKVRESESGVNQPPAPSTNTQSARPSSSRSPLESLAAAIGRPSSALMMCGEVGSAKV</sequence>
<evidence type="ECO:0000256" key="1">
    <source>
        <dbReference type="SAM" id="MobiDB-lite"/>
    </source>
</evidence>
<dbReference type="Proteomes" id="UP000254340">
    <property type="component" value="Unassembled WGS sequence"/>
</dbReference>
<dbReference type="EMBL" id="UGMN01000004">
    <property type="protein sequence ID" value="STV09249.1"/>
    <property type="molecule type" value="Genomic_DNA"/>
</dbReference>
<name>A0A378AHE3_KLEPN</name>
<evidence type="ECO:0000313" key="5">
    <source>
        <dbReference type="Proteomes" id="UP000254387"/>
    </source>
</evidence>
<dbReference type="Proteomes" id="UP000254387">
    <property type="component" value="Unassembled WGS sequence"/>
</dbReference>
<feature type="compositionally biased region" description="Low complexity" evidence="1">
    <location>
        <begin position="33"/>
        <end position="45"/>
    </location>
</feature>
<proteinExistence type="predicted"/>
<dbReference type="EMBL" id="UGLH01000006">
    <property type="protein sequence ID" value="STT85247.1"/>
    <property type="molecule type" value="Genomic_DNA"/>
</dbReference>
<evidence type="ECO:0000313" key="2">
    <source>
        <dbReference type="EMBL" id="STT85247.1"/>
    </source>
</evidence>
<reference evidence="4 5" key="1">
    <citation type="submission" date="2018-06" db="EMBL/GenBank/DDBJ databases">
        <authorList>
            <consortium name="Pathogen Informatics"/>
            <person name="Doyle S."/>
        </authorList>
    </citation>
    <scope>NUCLEOTIDE SEQUENCE [LARGE SCALE GENOMIC DNA]</scope>
    <source>
        <strain evidence="2 4">NCTC5047</strain>
        <strain evidence="3 5">NCTC5053</strain>
    </source>
</reference>
<accession>A0A378AHE3</accession>
<protein>
    <submittedName>
        <fullName evidence="3">Uncharacterized protein</fullName>
    </submittedName>
</protein>
<dbReference type="AlphaFoldDB" id="A0A378AHE3"/>
<evidence type="ECO:0000313" key="3">
    <source>
        <dbReference type="EMBL" id="STV09249.1"/>
    </source>
</evidence>
<evidence type="ECO:0000313" key="4">
    <source>
        <dbReference type="Proteomes" id="UP000254340"/>
    </source>
</evidence>
<organism evidence="3 5">
    <name type="scientific">Klebsiella pneumoniae</name>
    <dbReference type="NCBI Taxonomy" id="573"/>
    <lineage>
        <taxon>Bacteria</taxon>
        <taxon>Pseudomonadati</taxon>
        <taxon>Pseudomonadota</taxon>
        <taxon>Gammaproteobacteria</taxon>
        <taxon>Enterobacterales</taxon>
        <taxon>Enterobacteriaceae</taxon>
        <taxon>Klebsiella/Raoultella group</taxon>
        <taxon>Klebsiella</taxon>
        <taxon>Klebsiella pneumoniae complex</taxon>
    </lineage>
</organism>
<gene>
    <name evidence="2" type="ORF">NCTC5047_06329</name>
    <name evidence="3" type="ORF">NCTC5053_02325</name>
</gene>